<gene>
    <name evidence="2" type="ORF">TVAG_290120</name>
</gene>
<reference evidence="2" key="2">
    <citation type="journal article" date="2007" name="Science">
        <title>Draft genome sequence of the sexually transmitted pathogen Trichomonas vaginalis.</title>
        <authorList>
            <person name="Carlton J.M."/>
            <person name="Hirt R.P."/>
            <person name="Silva J.C."/>
            <person name="Delcher A.L."/>
            <person name="Schatz M."/>
            <person name="Zhao Q."/>
            <person name="Wortman J.R."/>
            <person name="Bidwell S.L."/>
            <person name="Alsmark U.C.M."/>
            <person name="Besteiro S."/>
            <person name="Sicheritz-Ponten T."/>
            <person name="Noel C.J."/>
            <person name="Dacks J.B."/>
            <person name="Foster P.G."/>
            <person name="Simillion C."/>
            <person name="Van de Peer Y."/>
            <person name="Miranda-Saavedra D."/>
            <person name="Barton G.J."/>
            <person name="Westrop G.D."/>
            <person name="Mueller S."/>
            <person name="Dessi D."/>
            <person name="Fiori P.L."/>
            <person name="Ren Q."/>
            <person name="Paulsen I."/>
            <person name="Zhang H."/>
            <person name="Bastida-Corcuera F.D."/>
            <person name="Simoes-Barbosa A."/>
            <person name="Brown M.T."/>
            <person name="Hayes R.D."/>
            <person name="Mukherjee M."/>
            <person name="Okumura C.Y."/>
            <person name="Schneider R."/>
            <person name="Smith A.J."/>
            <person name="Vanacova S."/>
            <person name="Villalvazo M."/>
            <person name="Haas B.J."/>
            <person name="Pertea M."/>
            <person name="Feldblyum T.V."/>
            <person name="Utterback T.R."/>
            <person name="Shu C.L."/>
            <person name="Osoegawa K."/>
            <person name="de Jong P.J."/>
            <person name="Hrdy I."/>
            <person name="Horvathova L."/>
            <person name="Zubacova Z."/>
            <person name="Dolezal P."/>
            <person name="Malik S.B."/>
            <person name="Logsdon J.M. Jr."/>
            <person name="Henze K."/>
            <person name="Gupta A."/>
            <person name="Wang C.C."/>
            <person name="Dunne R.L."/>
            <person name="Upcroft J.A."/>
            <person name="Upcroft P."/>
            <person name="White O."/>
            <person name="Salzberg S.L."/>
            <person name="Tang P."/>
            <person name="Chiu C.-H."/>
            <person name="Lee Y.-S."/>
            <person name="Embley T.M."/>
            <person name="Coombs G.H."/>
            <person name="Mottram J.C."/>
            <person name="Tachezy J."/>
            <person name="Fraser-Liggett C.M."/>
            <person name="Johnson P.J."/>
        </authorList>
    </citation>
    <scope>NUCLEOTIDE SEQUENCE [LARGE SCALE GENOMIC DNA]</scope>
    <source>
        <strain evidence="2">G3</strain>
    </source>
</reference>
<evidence type="ECO:0000313" key="3">
    <source>
        <dbReference type="Proteomes" id="UP000001542"/>
    </source>
</evidence>
<evidence type="ECO:0000256" key="1">
    <source>
        <dbReference type="SAM" id="SignalP"/>
    </source>
</evidence>
<dbReference type="EMBL" id="DS113651">
    <property type="protein sequence ID" value="EAX99065.1"/>
    <property type="molecule type" value="Genomic_DNA"/>
</dbReference>
<feature type="signal peptide" evidence="1">
    <location>
        <begin position="1"/>
        <end position="15"/>
    </location>
</feature>
<evidence type="ECO:0008006" key="4">
    <source>
        <dbReference type="Google" id="ProtNLM"/>
    </source>
</evidence>
<dbReference type="VEuPathDB" id="TrichDB:TVAGG3_0405460"/>
<protein>
    <recommendedName>
        <fullName evidence="4">Auto-transporter adhesin head GIN domain-containing protein</fullName>
    </recommendedName>
</protein>
<accession>A2F7N8</accession>
<keyword evidence="1" id="KW-0732">Signal</keyword>
<reference evidence="2" key="1">
    <citation type="submission" date="2006-10" db="EMBL/GenBank/DDBJ databases">
        <authorList>
            <person name="Amadeo P."/>
            <person name="Zhao Q."/>
            <person name="Wortman J."/>
            <person name="Fraser-Liggett C."/>
            <person name="Carlton J."/>
        </authorList>
    </citation>
    <scope>NUCLEOTIDE SEQUENCE</scope>
    <source>
        <strain evidence="2">G3</strain>
    </source>
</reference>
<organism evidence="2 3">
    <name type="scientific">Trichomonas vaginalis (strain ATCC PRA-98 / G3)</name>
    <dbReference type="NCBI Taxonomy" id="412133"/>
    <lineage>
        <taxon>Eukaryota</taxon>
        <taxon>Metamonada</taxon>
        <taxon>Parabasalia</taxon>
        <taxon>Trichomonadida</taxon>
        <taxon>Trichomonadidae</taxon>
        <taxon>Trichomonas</taxon>
    </lineage>
</organism>
<proteinExistence type="predicted"/>
<keyword evidence="3" id="KW-1185">Reference proteome</keyword>
<dbReference type="VEuPathDB" id="TrichDB:TVAG_290120"/>
<dbReference type="Proteomes" id="UP000001542">
    <property type="component" value="Unassembled WGS sequence"/>
</dbReference>
<sequence length="254" mass="27641">MLTILLQAAFSSTNAAVFKLAGSTGCPDSVTTEVTDLNEELLNTNQKQITAYIGKDGASVNEASIGTKDVSFVSCGDVHTITLSLDDSVQTKKITLNKLTATIPSIETLSDLHFSDISVTDSKIEKGGQYTWHTDVHSTDILSGASSAIKTMNSKNLTLRGEDLLQSLNISSNVFSPGDSQNFTYTVSVSEYAYVEYKTTNQFYLSISNLTVPLTIRPLANGTHIKLTYDSTINKVTVDNRDITTLKISSQRRY</sequence>
<feature type="chain" id="PRO_5012994303" description="Auto-transporter adhesin head GIN domain-containing protein" evidence="1">
    <location>
        <begin position="16"/>
        <end position="254"/>
    </location>
</feature>
<dbReference type="InParanoid" id="A2F7N8"/>
<dbReference type="KEGG" id="tva:4756866"/>
<dbReference type="AlphaFoldDB" id="A2F7N8"/>
<evidence type="ECO:0000313" key="2">
    <source>
        <dbReference type="EMBL" id="EAX99065.1"/>
    </source>
</evidence>
<name>A2F7N8_TRIV3</name>